<dbReference type="Proteomes" id="UP000008744">
    <property type="component" value="Unassembled WGS sequence"/>
</dbReference>
<dbReference type="EMBL" id="CH479187">
    <property type="protein sequence ID" value="EDW39702.1"/>
    <property type="molecule type" value="Genomic_DNA"/>
</dbReference>
<reference evidence="2 3" key="1">
    <citation type="journal article" date="2007" name="Nature">
        <title>Evolution of genes and genomes on the Drosophila phylogeny.</title>
        <authorList>
            <consortium name="Drosophila 12 Genomes Consortium"/>
            <person name="Clark A.G."/>
            <person name="Eisen M.B."/>
            <person name="Smith D.R."/>
            <person name="Bergman C.M."/>
            <person name="Oliver B."/>
            <person name="Markow T.A."/>
            <person name="Kaufman T.C."/>
            <person name="Kellis M."/>
            <person name="Gelbart W."/>
            <person name="Iyer V.N."/>
            <person name="Pollard D.A."/>
            <person name="Sackton T.B."/>
            <person name="Larracuente A.M."/>
            <person name="Singh N.D."/>
            <person name="Abad J.P."/>
            <person name="Abt D.N."/>
            <person name="Adryan B."/>
            <person name="Aguade M."/>
            <person name="Akashi H."/>
            <person name="Anderson W.W."/>
            <person name="Aquadro C.F."/>
            <person name="Ardell D.H."/>
            <person name="Arguello R."/>
            <person name="Artieri C.G."/>
            <person name="Barbash D.A."/>
            <person name="Barker D."/>
            <person name="Barsanti P."/>
            <person name="Batterham P."/>
            <person name="Batzoglou S."/>
            <person name="Begun D."/>
            <person name="Bhutkar A."/>
            <person name="Blanco E."/>
            <person name="Bosak S.A."/>
            <person name="Bradley R.K."/>
            <person name="Brand A.D."/>
            <person name="Brent M.R."/>
            <person name="Brooks A.N."/>
            <person name="Brown R.H."/>
            <person name="Butlin R.K."/>
            <person name="Caggese C."/>
            <person name="Calvi B.R."/>
            <person name="Bernardo de Carvalho A."/>
            <person name="Caspi A."/>
            <person name="Castrezana S."/>
            <person name="Celniker S.E."/>
            <person name="Chang J.L."/>
            <person name="Chapple C."/>
            <person name="Chatterji S."/>
            <person name="Chinwalla A."/>
            <person name="Civetta A."/>
            <person name="Clifton S.W."/>
            <person name="Comeron J.M."/>
            <person name="Costello J.C."/>
            <person name="Coyne J.A."/>
            <person name="Daub J."/>
            <person name="David R.G."/>
            <person name="Delcher A.L."/>
            <person name="Delehaunty K."/>
            <person name="Do C.B."/>
            <person name="Ebling H."/>
            <person name="Edwards K."/>
            <person name="Eickbush T."/>
            <person name="Evans J.D."/>
            <person name="Filipski A."/>
            <person name="Findeiss S."/>
            <person name="Freyhult E."/>
            <person name="Fulton L."/>
            <person name="Fulton R."/>
            <person name="Garcia A.C."/>
            <person name="Gardiner A."/>
            <person name="Garfield D.A."/>
            <person name="Garvin B.E."/>
            <person name="Gibson G."/>
            <person name="Gilbert D."/>
            <person name="Gnerre S."/>
            <person name="Godfrey J."/>
            <person name="Good R."/>
            <person name="Gotea V."/>
            <person name="Gravely B."/>
            <person name="Greenberg A.J."/>
            <person name="Griffiths-Jones S."/>
            <person name="Gross S."/>
            <person name="Guigo R."/>
            <person name="Gustafson E.A."/>
            <person name="Haerty W."/>
            <person name="Hahn M.W."/>
            <person name="Halligan D.L."/>
            <person name="Halpern A.L."/>
            <person name="Halter G.M."/>
            <person name="Han M.V."/>
            <person name="Heger A."/>
            <person name="Hillier L."/>
            <person name="Hinrichs A.S."/>
            <person name="Holmes I."/>
            <person name="Hoskins R.A."/>
            <person name="Hubisz M.J."/>
            <person name="Hultmark D."/>
            <person name="Huntley M.A."/>
            <person name="Jaffe D.B."/>
            <person name="Jagadeeshan S."/>
            <person name="Jeck W.R."/>
            <person name="Johnson J."/>
            <person name="Jones C.D."/>
            <person name="Jordan W.C."/>
            <person name="Karpen G.H."/>
            <person name="Kataoka E."/>
            <person name="Keightley P.D."/>
            <person name="Kheradpour P."/>
            <person name="Kirkness E.F."/>
            <person name="Koerich L.B."/>
            <person name="Kristiansen K."/>
            <person name="Kudrna D."/>
            <person name="Kulathinal R.J."/>
            <person name="Kumar S."/>
            <person name="Kwok R."/>
            <person name="Lander E."/>
            <person name="Langley C.H."/>
            <person name="Lapoint R."/>
            <person name="Lazzaro B.P."/>
            <person name="Lee S.J."/>
            <person name="Levesque L."/>
            <person name="Li R."/>
            <person name="Lin C.F."/>
            <person name="Lin M.F."/>
            <person name="Lindblad-Toh K."/>
            <person name="Llopart A."/>
            <person name="Long M."/>
            <person name="Low L."/>
            <person name="Lozovsky E."/>
            <person name="Lu J."/>
            <person name="Luo M."/>
            <person name="Machado C.A."/>
            <person name="Makalowski W."/>
            <person name="Marzo M."/>
            <person name="Matsuda M."/>
            <person name="Matzkin L."/>
            <person name="McAllister B."/>
            <person name="McBride C.S."/>
            <person name="McKernan B."/>
            <person name="McKernan K."/>
            <person name="Mendez-Lago M."/>
            <person name="Minx P."/>
            <person name="Mollenhauer M.U."/>
            <person name="Montooth K."/>
            <person name="Mount S.M."/>
            <person name="Mu X."/>
            <person name="Myers E."/>
            <person name="Negre B."/>
            <person name="Newfeld S."/>
            <person name="Nielsen R."/>
            <person name="Noor M.A."/>
            <person name="O'Grady P."/>
            <person name="Pachter L."/>
            <person name="Papaceit M."/>
            <person name="Parisi M.J."/>
            <person name="Parisi M."/>
            <person name="Parts L."/>
            <person name="Pedersen J.S."/>
            <person name="Pesole G."/>
            <person name="Phillippy A.M."/>
            <person name="Ponting C.P."/>
            <person name="Pop M."/>
            <person name="Porcelli D."/>
            <person name="Powell J.R."/>
            <person name="Prohaska S."/>
            <person name="Pruitt K."/>
            <person name="Puig M."/>
            <person name="Quesneville H."/>
            <person name="Ram K.R."/>
            <person name="Rand D."/>
            <person name="Rasmussen M.D."/>
            <person name="Reed L.K."/>
            <person name="Reenan R."/>
            <person name="Reily A."/>
            <person name="Remington K.A."/>
            <person name="Rieger T.T."/>
            <person name="Ritchie M.G."/>
            <person name="Robin C."/>
            <person name="Rogers Y.H."/>
            <person name="Rohde C."/>
            <person name="Rozas J."/>
            <person name="Rubenfield M.J."/>
            <person name="Ruiz A."/>
            <person name="Russo S."/>
            <person name="Salzberg S.L."/>
            <person name="Sanchez-Gracia A."/>
            <person name="Saranga D.J."/>
            <person name="Sato H."/>
            <person name="Schaeffer S.W."/>
            <person name="Schatz M.C."/>
            <person name="Schlenke T."/>
            <person name="Schwartz R."/>
            <person name="Segarra C."/>
            <person name="Singh R.S."/>
            <person name="Sirot L."/>
            <person name="Sirota M."/>
            <person name="Sisneros N.B."/>
            <person name="Smith C.D."/>
            <person name="Smith T.F."/>
            <person name="Spieth J."/>
            <person name="Stage D.E."/>
            <person name="Stark A."/>
            <person name="Stephan W."/>
            <person name="Strausberg R.L."/>
            <person name="Strempel S."/>
            <person name="Sturgill D."/>
            <person name="Sutton G."/>
            <person name="Sutton G.G."/>
            <person name="Tao W."/>
            <person name="Teichmann S."/>
            <person name="Tobari Y.N."/>
            <person name="Tomimura Y."/>
            <person name="Tsolas J.M."/>
            <person name="Valente V.L."/>
            <person name="Venter E."/>
            <person name="Venter J.C."/>
            <person name="Vicario S."/>
            <person name="Vieira F.G."/>
            <person name="Vilella A.J."/>
            <person name="Villasante A."/>
            <person name="Walenz B."/>
            <person name="Wang J."/>
            <person name="Wasserman M."/>
            <person name="Watts T."/>
            <person name="Wilson D."/>
            <person name="Wilson R.K."/>
            <person name="Wing R.A."/>
            <person name="Wolfner M.F."/>
            <person name="Wong A."/>
            <person name="Wong G.K."/>
            <person name="Wu C.I."/>
            <person name="Wu G."/>
            <person name="Yamamoto D."/>
            <person name="Yang H.P."/>
            <person name="Yang S.P."/>
            <person name="Yorke J.A."/>
            <person name="Yoshida K."/>
            <person name="Zdobnov E."/>
            <person name="Zhang P."/>
            <person name="Zhang Y."/>
            <person name="Zimin A.V."/>
            <person name="Baldwin J."/>
            <person name="Abdouelleil A."/>
            <person name="Abdulkadir J."/>
            <person name="Abebe A."/>
            <person name="Abera B."/>
            <person name="Abreu J."/>
            <person name="Acer S.C."/>
            <person name="Aftuck L."/>
            <person name="Alexander A."/>
            <person name="An P."/>
            <person name="Anderson E."/>
            <person name="Anderson S."/>
            <person name="Arachi H."/>
            <person name="Azer M."/>
            <person name="Bachantsang P."/>
            <person name="Barry A."/>
            <person name="Bayul T."/>
            <person name="Berlin A."/>
            <person name="Bessette D."/>
            <person name="Bloom T."/>
            <person name="Blye J."/>
            <person name="Boguslavskiy L."/>
            <person name="Bonnet C."/>
            <person name="Boukhgalter B."/>
            <person name="Bourzgui I."/>
            <person name="Brown A."/>
            <person name="Cahill P."/>
            <person name="Channer S."/>
            <person name="Cheshatsang Y."/>
            <person name="Chuda L."/>
            <person name="Citroen M."/>
            <person name="Collymore A."/>
            <person name="Cooke P."/>
            <person name="Costello M."/>
            <person name="D'Aco K."/>
            <person name="Daza R."/>
            <person name="De Haan G."/>
            <person name="DeGray S."/>
            <person name="DeMaso C."/>
            <person name="Dhargay N."/>
            <person name="Dooley K."/>
            <person name="Dooley E."/>
            <person name="Doricent M."/>
            <person name="Dorje P."/>
            <person name="Dorjee K."/>
            <person name="Dupes A."/>
            <person name="Elong R."/>
            <person name="Falk J."/>
            <person name="Farina A."/>
            <person name="Faro S."/>
            <person name="Ferguson D."/>
            <person name="Fisher S."/>
            <person name="Foley C.D."/>
            <person name="Franke A."/>
            <person name="Friedrich D."/>
            <person name="Gadbois L."/>
            <person name="Gearin G."/>
            <person name="Gearin C.R."/>
            <person name="Giannoukos G."/>
            <person name="Goode T."/>
            <person name="Graham J."/>
            <person name="Grandbois E."/>
            <person name="Grewal S."/>
            <person name="Gyaltsen K."/>
            <person name="Hafez N."/>
            <person name="Hagos B."/>
            <person name="Hall J."/>
            <person name="Henson C."/>
            <person name="Hollinger A."/>
            <person name="Honan T."/>
            <person name="Huard M.D."/>
            <person name="Hughes L."/>
            <person name="Hurhula B."/>
            <person name="Husby M.E."/>
            <person name="Kamat A."/>
            <person name="Kanga B."/>
            <person name="Kashin S."/>
            <person name="Khazanovich D."/>
            <person name="Kisner P."/>
            <person name="Lance K."/>
            <person name="Lara M."/>
            <person name="Lee W."/>
            <person name="Lennon N."/>
            <person name="Letendre F."/>
            <person name="LeVine R."/>
            <person name="Lipovsky A."/>
            <person name="Liu X."/>
            <person name="Liu J."/>
            <person name="Liu S."/>
            <person name="Lokyitsang T."/>
            <person name="Lokyitsang Y."/>
            <person name="Lubonja R."/>
            <person name="Lui A."/>
            <person name="MacDonald P."/>
            <person name="Magnisalis V."/>
            <person name="Maru K."/>
            <person name="Matthews C."/>
            <person name="McCusker W."/>
            <person name="McDonough S."/>
            <person name="Mehta T."/>
            <person name="Meldrim J."/>
            <person name="Meneus L."/>
            <person name="Mihai O."/>
            <person name="Mihalev A."/>
            <person name="Mihova T."/>
            <person name="Mittelman R."/>
            <person name="Mlenga V."/>
            <person name="Montmayeur A."/>
            <person name="Mulrain L."/>
            <person name="Navidi A."/>
            <person name="Naylor J."/>
            <person name="Negash T."/>
            <person name="Nguyen T."/>
            <person name="Nguyen N."/>
            <person name="Nicol R."/>
            <person name="Norbu C."/>
            <person name="Norbu N."/>
            <person name="Novod N."/>
            <person name="O'Neill B."/>
            <person name="Osman S."/>
            <person name="Markiewicz E."/>
            <person name="Oyono O.L."/>
            <person name="Patti C."/>
            <person name="Phunkhang P."/>
            <person name="Pierre F."/>
            <person name="Priest M."/>
            <person name="Raghuraman S."/>
            <person name="Rege F."/>
            <person name="Reyes R."/>
            <person name="Rise C."/>
            <person name="Rogov P."/>
            <person name="Ross K."/>
            <person name="Ryan E."/>
            <person name="Settipalli S."/>
            <person name="Shea T."/>
            <person name="Sherpa N."/>
            <person name="Shi L."/>
            <person name="Shih D."/>
            <person name="Sparrow T."/>
            <person name="Spaulding J."/>
            <person name="Stalker J."/>
            <person name="Stange-Thomann N."/>
            <person name="Stavropoulos S."/>
            <person name="Stone C."/>
            <person name="Strader C."/>
            <person name="Tesfaye S."/>
            <person name="Thomson T."/>
            <person name="Thoulutsang Y."/>
            <person name="Thoulutsang D."/>
            <person name="Topham K."/>
            <person name="Topping I."/>
            <person name="Tsamla T."/>
            <person name="Vassiliev H."/>
            <person name="Vo A."/>
            <person name="Wangchuk T."/>
            <person name="Wangdi T."/>
            <person name="Weiand M."/>
            <person name="Wilkinson J."/>
            <person name="Wilson A."/>
            <person name="Yadav S."/>
            <person name="Young G."/>
            <person name="Yu Q."/>
            <person name="Zembek L."/>
            <person name="Zhong D."/>
            <person name="Zimmer A."/>
            <person name="Zwirko Z."/>
            <person name="Jaffe D.B."/>
            <person name="Alvarez P."/>
            <person name="Brockman W."/>
            <person name="Butler J."/>
            <person name="Chin C."/>
            <person name="Gnerre S."/>
            <person name="Grabherr M."/>
            <person name="Kleber M."/>
            <person name="Mauceli E."/>
            <person name="MacCallum I."/>
        </authorList>
    </citation>
    <scope>NUCLEOTIDE SEQUENCE [LARGE SCALE GENOMIC DNA]</scope>
    <source>
        <strain evidence="3">MSH-3 / Tucson 14011-0111.49</strain>
    </source>
</reference>
<dbReference type="OMA" id="RQHEDHI"/>
<keyword evidence="3" id="KW-1185">Reference proteome</keyword>
<accession>B4GQ30</accession>
<evidence type="ECO:0000256" key="1">
    <source>
        <dbReference type="SAM" id="MobiDB-lite"/>
    </source>
</evidence>
<protein>
    <submittedName>
        <fullName evidence="2">GL15662</fullName>
    </submittedName>
</protein>
<sequence>MDQDSSQQNASNESFNEVFNDAPDLEKLVNLFLFEPLPSKFTPRVYWKMVQPDGPDPSPDVEDGPAAKPKTAALEGDSRECPEEGVEYSVEDAHKGLNVVVPSRSLRCQSLGGFRKSREHASTENSNDKLLEPHYRVHGHLEVPLAAQMLREGRQHEDHIEFVGRGHKALLPHAAADIQVPQIAALSLNGALE</sequence>
<evidence type="ECO:0000313" key="3">
    <source>
        <dbReference type="Proteomes" id="UP000008744"/>
    </source>
</evidence>
<dbReference type="HOGENOM" id="CLU_1435839_0_0_1"/>
<organism evidence="3">
    <name type="scientific">Drosophila persimilis</name>
    <name type="common">Fruit fly</name>
    <dbReference type="NCBI Taxonomy" id="7234"/>
    <lineage>
        <taxon>Eukaryota</taxon>
        <taxon>Metazoa</taxon>
        <taxon>Ecdysozoa</taxon>
        <taxon>Arthropoda</taxon>
        <taxon>Hexapoda</taxon>
        <taxon>Insecta</taxon>
        <taxon>Pterygota</taxon>
        <taxon>Neoptera</taxon>
        <taxon>Endopterygota</taxon>
        <taxon>Diptera</taxon>
        <taxon>Brachycera</taxon>
        <taxon>Muscomorpha</taxon>
        <taxon>Ephydroidea</taxon>
        <taxon>Drosophilidae</taxon>
        <taxon>Drosophila</taxon>
        <taxon>Sophophora</taxon>
    </lineage>
</organism>
<proteinExistence type="predicted"/>
<name>B4GQ30_DROPE</name>
<gene>
    <name evidence="2" type="primary">Dper\GL15662</name>
    <name evidence="2" type="ORF">Dper_GL15662</name>
</gene>
<dbReference type="AlphaFoldDB" id="B4GQ30"/>
<feature type="region of interest" description="Disordered" evidence="1">
    <location>
        <begin position="51"/>
        <end position="79"/>
    </location>
</feature>
<evidence type="ECO:0000313" key="2">
    <source>
        <dbReference type="EMBL" id="EDW39702.1"/>
    </source>
</evidence>